<dbReference type="GO" id="GO:0035438">
    <property type="term" value="F:cyclic-di-GMP binding"/>
    <property type="evidence" value="ECO:0007669"/>
    <property type="project" value="InterPro"/>
</dbReference>
<dbReference type="InterPro" id="IPR009875">
    <property type="entry name" value="PilZ_domain"/>
</dbReference>
<comment type="caution">
    <text evidence="2">The sequence shown here is derived from an EMBL/GenBank/DDBJ whole genome shotgun (WGS) entry which is preliminary data.</text>
</comment>
<reference evidence="2" key="1">
    <citation type="journal article" date="2015" name="Nature">
        <title>Complex archaea that bridge the gap between prokaryotes and eukaryotes.</title>
        <authorList>
            <person name="Spang A."/>
            <person name="Saw J.H."/>
            <person name="Jorgensen S.L."/>
            <person name="Zaremba-Niedzwiedzka K."/>
            <person name="Martijn J."/>
            <person name="Lind A.E."/>
            <person name="van Eijk R."/>
            <person name="Schleper C."/>
            <person name="Guy L."/>
            <person name="Ettema T.J."/>
        </authorList>
    </citation>
    <scope>NUCLEOTIDE SEQUENCE</scope>
</reference>
<evidence type="ECO:0000313" key="2">
    <source>
        <dbReference type="EMBL" id="KKK90281.1"/>
    </source>
</evidence>
<organism evidence="2">
    <name type="scientific">marine sediment metagenome</name>
    <dbReference type="NCBI Taxonomy" id="412755"/>
    <lineage>
        <taxon>unclassified sequences</taxon>
        <taxon>metagenomes</taxon>
        <taxon>ecological metagenomes</taxon>
    </lineage>
</organism>
<feature type="domain" description="PilZ" evidence="1">
    <location>
        <begin position="4"/>
        <end position="93"/>
    </location>
</feature>
<gene>
    <name evidence="2" type="ORF">LCGC14_2724660</name>
</gene>
<dbReference type="EMBL" id="LAZR01049172">
    <property type="protein sequence ID" value="KKK90281.1"/>
    <property type="molecule type" value="Genomic_DNA"/>
</dbReference>
<accession>A0A0F9C0R7</accession>
<sequence length="99" mass="11831">MKIDKRRQERIKADGYVRYSDAFQKDNPQKLQKTHKGHLVDICRDGICICTRHEFYRGSIMQFNIMERFEDTFTGIVKRCIKYSDDIFHVGLEVPFKLI</sequence>
<protein>
    <recommendedName>
        <fullName evidence="1">PilZ domain-containing protein</fullName>
    </recommendedName>
</protein>
<evidence type="ECO:0000259" key="1">
    <source>
        <dbReference type="Pfam" id="PF07238"/>
    </source>
</evidence>
<dbReference type="Pfam" id="PF07238">
    <property type="entry name" value="PilZ"/>
    <property type="match status" value="1"/>
</dbReference>
<dbReference type="AlphaFoldDB" id="A0A0F9C0R7"/>
<name>A0A0F9C0R7_9ZZZZ</name>
<proteinExistence type="predicted"/>